<protein>
    <submittedName>
        <fullName evidence="1">Uncharacterized protein</fullName>
    </submittedName>
</protein>
<dbReference type="Proteomes" id="UP000245539">
    <property type="component" value="Unassembled WGS sequence"/>
</dbReference>
<reference evidence="1 2" key="1">
    <citation type="submission" date="2018-05" db="EMBL/GenBank/DDBJ databases">
        <title>Leucothrix arctica sp. nov., isolated from Arctic seawater.</title>
        <authorList>
            <person name="Choi A."/>
            <person name="Baek K."/>
        </authorList>
    </citation>
    <scope>NUCLEOTIDE SEQUENCE [LARGE SCALE GENOMIC DNA]</scope>
    <source>
        <strain evidence="1 2">JCM 18388</strain>
    </source>
</reference>
<gene>
    <name evidence="1" type="ORF">DKW60_21300</name>
</gene>
<accession>A0A317C1D8</accession>
<evidence type="ECO:0000313" key="1">
    <source>
        <dbReference type="EMBL" id="PWQ92435.1"/>
    </source>
</evidence>
<dbReference type="AlphaFoldDB" id="A0A317C1D8"/>
<dbReference type="RefSeq" id="WP_109839684.1">
    <property type="nucleotide sequence ID" value="NZ_QGKM01000090.1"/>
</dbReference>
<dbReference type="EMBL" id="QGKM01000090">
    <property type="protein sequence ID" value="PWQ92435.1"/>
    <property type="molecule type" value="Genomic_DNA"/>
</dbReference>
<comment type="caution">
    <text evidence="1">The sequence shown here is derived from an EMBL/GenBank/DDBJ whole genome shotgun (WGS) entry which is preliminary data.</text>
</comment>
<dbReference type="OrthoDB" id="6902230at2"/>
<proteinExistence type="predicted"/>
<evidence type="ECO:0000313" key="2">
    <source>
        <dbReference type="Proteomes" id="UP000245539"/>
    </source>
</evidence>
<organism evidence="1 2">
    <name type="scientific">Leucothrix pacifica</name>
    <dbReference type="NCBI Taxonomy" id="1247513"/>
    <lineage>
        <taxon>Bacteria</taxon>
        <taxon>Pseudomonadati</taxon>
        <taxon>Pseudomonadota</taxon>
        <taxon>Gammaproteobacteria</taxon>
        <taxon>Thiotrichales</taxon>
        <taxon>Thiotrichaceae</taxon>
        <taxon>Leucothrix</taxon>
    </lineage>
</organism>
<sequence>MSDYKPPKNKKTNALHAVARSGLGAIPFAGTAAIEILNRIVAPPLEQRKEEWMLNFGNALLRLEKKQKLFLKTYLINISL</sequence>
<keyword evidence="2" id="KW-1185">Reference proteome</keyword>
<name>A0A317C1D8_9GAMM</name>